<feature type="transmembrane region" description="Helical" evidence="10">
    <location>
        <begin position="401"/>
        <end position="421"/>
    </location>
</feature>
<comment type="subcellular location">
    <subcellularLocation>
        <location evidence="1">Endosome membrane</location>
        <topology evidence="1">Multi-pass membrane protein</topology>
    </subcellularLocation>
    <subcellularLocation>
        <location evidence="2">Golgi apparatus membrane</location>
        <topology evidence="2">Multi-pass membrane protein</topology>
    </subcellularLocation>
</comment>
<comment type="similarity">
    <text evidence="3 10">Belongs to the nonaspanin (TM9SF) (TC 9.A.2) family.</text>
</comment>
<keyword evidence="4 10" id="KW-0812">Transmembrane</keyword>
<evidence type="ECO:0000256" key="3">
    <source>
        <dbReference type="ARBA" id="ARBA00005227"/>
    </source>
</evidence>
<dbReference type="STRING" id="63057.A0A2P5EDZ0"/>
<keyword evidence="7 10" id="KW-1133">Transmembrane helix</keyword>
<evidence type="ECO:0000256" key="8">
    <source>
        <dbReference type="ARBA" id="ARBA00023034"/>
    </source>
</evidence>
<dbReference type="GO" id="GO:0010008">
    <property type="term" value="C:endosome membrane"/>
    <property type="evidence" value="ECO:0007669"/>
    <property type="project" value="UniProtKB-SubCell"/>
</dbReference>
<evidence type="ECO:0000256" key="7">
    <source>
        <dbReference type="ARBA" id="ARBA00022989"/>
    </source>
</evidence>
<proteinExistence type="inferred from homology"/>
<dbReference type="InParanoid" id="A0A2P5EDZ0"/>
<dbReference type="AlphaFoldDB" id="A0A2P5EDZ0"/>
<feature type="transmembrane region" description="Helical" evidence="10">
    <location>
        <begin position="188"/>
        <end position="212"/>
    </location>
</feature>
<evidence type="ECO:0000256" key="5">
    <source>
        <dbReference type="ARBA" id="ARBA00022729"/>
    </source>
</evidence>
<evidence type="ECO:0000256" key="4">
    <source>
        <dbReference type="ARBA" id="ARBA00022692"/>
    </source>
</evidence>
<gene>
    <name evidence="11" type="ORF">TorRG33x02_204250</name>
</gene>
<evidence type="ECO:0000256" key="2">
    <source>
        <dbReference type="ARBA" id="ARBA00004653"/>
    </source>
</evidence>
<dbReference type="GO" id="GO:0072657">
    <property type="term" value="P:protein localization to membrane"/>
    <property type="evidence" value="ECO:0007669"/>
    <property type="project" value="TreeGrafter"/>
</dbReference>
<name>A0A2P5EDZ0_TREOI</name>
<feature type="transmembrane region" description="Helical" evidence="10">
    <location>
        <begin position="337"/>
        <end position="356"/>
    </location>
</feature>
<evidence type="ECO:0000256" key="9">
    <source>
        <dbReference type="ARBA" id="ARBA00023136"/>
    </source>
</evidence>
<dbReference type="PANTHER" id="PTHR10766">
    <property type="entry name" value="TRANSMEMBRANE 9 SUPERFAMILY PROTEIN"/>
    <property type="match status" value="1"/>
</dbReference>
<evidence type="ECO:0000256" key="6">
    <source>
        <dbReference type="ARBA" id="ARBA00022753"/>
    </source>
</evidence>
<evidence type="ECO:0000313" key="12">
    <source>
        <dbReference type="Proteomes" id="UP000237000"/>
    </source>
</evidence>
<organism evidence="11 12">
    <name type="scientific">Trema orientale</name>
    <name type="common">Charcoal tree</name>
    <name type="synonym">Celtis orientalis</name>
    <dbReference type="NCBI Taxonomy" id="63057"/>
    <lineage>
        <taxon>Eukaryota</taxon>
        <taxon>Viridiplantae</taxon>
        <taxon>Streptophyta</taxon>
        <taxon>Embryophyta</taxon>
        <taxon>Tracheophyta</taxon>
        <taxon>Spermatophyta</taxon>
        <taxon>Magnoliopsida</taxon>
        <taxon>eudicotyledons</taxon>
        <taxon>Gunneridae</taxon>
        <taxon>Pentapetalae</taxon>
        <taxon>rosids</taxon>
        <taxon>fabids</taxon>
        <taxon>Rosales</taxon>
        <taxon>Cannabaceae</taxon>
        <taxon>Trema</taxon>
    </lineage>
</organism>
<reference evidence="12" key="1">
    <citation type="submission" date="2016-06" db="EMBL/GenBank/DDBJ databases">
        <title>Parallel loss of symbiosis genes in relatives of nitrogen-fixing non-legume Parasponia.</title>
        <authorList>
            <person name="Van Velzen R."/>
            <person name="Holmer R."/>
            <person name="Bu F."/>
            <person name="Rutten L."/>
            <person name="Van Zeijl A."/>
            <person name="Liu W."/>
            <person name="Santuari L."/>
            <person name="Cao Q."/>
            <person name="Sharma T."/>
            <person name="Shen D."/>
            <person name="Roswanjaya Y."/>
            <person name="Wardhani T."/>
            <person name="Kalhor M.S."/>
            <person name="Jansen J."/>
            <person name="Van den Hoogen J."/>
            <person name="Gungor B."/>
            <person name="Hartog M."/>
            <person name="Hontelez J."/>
            <person name="Verver J."/>
            <person name="Yang W.-C."/>
            <person name="Schijlen E."/>
            <person name="Repin R."/>
            <person name="Schilthuizen M."/>
            <person name="Schranz E."/>
            <person name="Heidstra R."/>
            <person name="Miyata K."/>
            <person name="Fedorova E."/>
            <person name="Kohlen W."/>
            <person name="Bisseling T."/>
            <person name="Smit S."/>
            <person name="Geurts R."/>
        </authorList>
    </citation>
    <scope>NUCLEOTIDE SEQUENCE [LARGE SCALE GENOMIC DNA]</scope>
    <source>
        <strain evidence="12">cv. RG33-2</strain>
    </source>
</reference>
<feature type="transmembrane region" description="Helical" evidence="10">
    <location>
        <begin position="433"/>
        <end position="458"/>
    </location>
</feature>
<comment type="caution">
    <text evidence="11">The sequence shown here is derived from an EMBL/GenBank/DDBJ whole genome shotgun (WGS) entry which is preliminary data.</text>
</comment>
<dbReference type="Pfam" id="PF02990">
    <property type="entry name" value="EMP70"/>
    <property type="match status" value="1"/>
</dbReference>
<evidence type="ECO:0000256" key="10">
    <source>
        <dbReference type="RuleBase" id="RU363079"/>
    </source>
</evidence>
<dbReference type="PANTHER" id="PTHR10766:SF169">
    <property type="entry name" value="TRANSMEMBRANE 9 SUPERFAMILY MEMBER"/>
    <property type="match status" value="1"/>
</dbReference>
<comment type="caution">
    <text evidence="10">Lacks conserved residue(s) required for the propagation of feature annotation.</text>
</comment>
<dbReference type="InterPro" id="IPR004240">
    <property type="entry name" value="EMP70"/>
</dbReference>
<feature type="transmembrane region" description="Helical" evidence="10">
    <location>
        <begin position="253"/>
        <end position="274"/>
    </location>
</feature>
<keyword evidence="6" id="KW-0967">Endosome</keyword>
<keyword evidence="8" id="KW-0333">Golgi apparatus</keyword>
<evidence type="ECO:0000313" key="11">
    <source>
        <dbReference type="EMBL" id="PON83758.1"/>
    </source>
</evidence>
<dbReference type="OrthoDB" id="1740219at2759"/>
<accession>A0A2P5EDZ0</accession>
<dbReference type="GO" id="GO:0000139">
    <property type="term" value="C:Golgi membrane"/>
    <property type="evidence" value="ECO:0007669"/>
    <property type="project" value="UniProtKB-SubCell"/>
</dbReference>
<dbReference type="Proteomes" id="UP000237000">
    <property type="component" value="Unassembled WGS sequence"/>
</dbReference>
<evidence type="ECO:0000256" key="1">
    <source>
        <dbReference type="ARBA" id="ARBA00004337"/>
    </source>
</evidence>
<keyword evidence="5" id="KW-0732">Signal</keyword>
<sequence length="474" mass="54664">MVDLDATRLSPNEVKHTAILIFPSANHNQEKKQTFGELLSGDHLFKAPYQLEFLVDKDSEVACSKNLTKEEVSRFREALKRDYYFRMYYDDLPIWSFVGRTYKEGSASIDDYKYFLYSRINFEIFFNKDRVVEIRALTNPAAVVDLTEDKETYVEFVYTVNWKEVDILFENRMEKYLISSSLPHHLEYHWFSIINSCVTVVLLTGFLVNFNIRVLKKDFTERRLHDEELISNQEEGWKCIQDDVFTYPVYKSLLAAALGSGLLLTALTIIYAITSSIAGYTATSVYCHLEGTNWLGNLLLTGCIFFGPLLLTFGLLNSIATAYKVSVALPFGRIMGLVLIWMLFAFPLLLLGGMVGKNGKSEFQAPCPNSKDESQVPVNITKIPRDIPTLPWYMRTLPQMAIARILPFGAVYFELLYVIVSMWGHRIYTIYKILFVMFVLLLIIIALVNVGLTCYQLVAEDHKWWWRYTLSIFT</sequence>
<dbReference type="EMBL" id="JXTC01000173">
    <property type="protein sequence ID" value="PON83758.1"/>
    <property type="molecule type" value="Genomic_DNA"/>
</dbReference>
<keyword evidence="9 10" id="KW-0472">Membrane</keyword>
<feature type="transmembrane region" description="Helical" evidence="10">
    <location>
        <begin position="294"/>
        <end position="316"/>
    </location>
</feature>
<keyword evidence="12" id="KW-1185">Reference proteome</keyword>
<protein>
    <recommendedName>
        <fullName evidence="10">Transmembrane 9 superfamily member</fullName>
    </recommendedName>
</protein>